<feature type="signal peptide" evidence="1">
    <location>
        <begin position="1"/>
        <end position="20"/>
    </location>
</feature>
<dbReference type="EMBL" id="LLYB01000081">
    <property type="protein sequence ID" value="KRR21343.1"/>
    <property type="molecule type" value="Genomic_DNA"/>
</dbReference>
<dbReference type="Pfam" id="PF05901">
    <property type="entry name" value="Excalibur"/>
    <property type="match status" value="1"/>
</dbReference>
<protein>
    <recommendedName>
        <fullName evidence="2">Excalibur calcium-binding domain-containing protein</fullName>
    </recommendedName>
</protein>
<comment type="caution">
    <text evidence="3">The sequence shown here is derived from an EMBL/GenBank/DDBJ whole genome shotgun (WGS) entry which is preliminary data.</text>
</comment>
<organism evidence="3 4">
    <name type="scientific">Bradyrhizobium lablabi</name>
    <dbReference type="NCBI Taxonomy" id="722472"/>
    <lineage>
        <taxon>Bacteria</taxon>
        <taxon>Pseudomonadati</taxon>
        <taxon>Pseudomonadota</taxon>
        <taxon>Alphaproteobacteria</taxon>
        <taxon>Hyphomicrobiales</taxon>
        <taxon>Nitrobacteraceae</taxon>
        <taxon>Bradyrhizobium</taxon>
    </lineage>
</organism>
<dbReference type="SMART" id="SM00894">
    <property type="entry name" value="Excalibur"/>
    <property type="match status" value="1"/>
</dbReference>
<evidence type="ECO:0000259" key="2">
    <source>
        <dbReference type="SMART" id="SM00894"/>
    </source>
</evidence>
<evidence type="ECO:0000313" key="4">
    <source>
        <dbReference type="Proteomes" id="UP000051660"/>
    </source>
</evidence>
<feature type="chain" id="PRO_5006444471" description="Excalibur calcium-binding domain-containing protein" evidence="1">
    <location>
        <begin position="21"/>
        <end position="90"/>
    </location>
</feature>
<dbReference type="InterPro" id="IPR008613">
    <property type="entry name" value="Excalibur_Ca-bd_domain"/>
</dbReference>
<sequence>MKLLVTAATLAVLFYIPALAQGQIKASPGPVTGGATANAAPPERKAEPDAAILHFRTCRDARAAGYSRMRTGQPGYARHLDRDNDGIACE</sequence>
<dbReference type="RefSeq" id="WP_057859801.1">
    <property type="nucleotide sequence ID" value="NZ_LLYB01000081.1"/>
</dbReference>
<keyword evidence="1" id="KW-0732">Signal</keyword>
<evidence type="ECO:0000256" key="1">
    <source>
        <dbReference type="SAM" id="SignalP"/>
    </source>
</evidence>
<name>A0A0R3MT42_9BRAD</name>
<dbReference type="OrthoDB" id="5366081at2"/>
<dbReference type="Proteomes" id="UP000051660">
    <property type="component" value="Unassembled WGS sequence"/>
</dbReference>
<proteinExistence type="predicted"/>
<accession>A0A0R3MT42</accession>
<evidence type="ECO:0000313" key="3">
    <source>
        <dbReference type="EMBL" id="KRR21343.1"/>
    </source>
</evidence>
<gene>
    <name evidence="3" type="ORF">CQ14_06755</name>
</gene>
<feature type="domain" description="Excalibur calcium-binding" evidence="2">
    <location>
        <begin position="54"/>
        <end position="90"/>
    </location>
</feature>
<dbReference type="AlphaFoldDB" id="A0A0R3MT42"/>
<reference evidence="3 4" key="1">
    <citation type="submission" date="2014-03" db="EMBL/GenBank/DDBJ databases">
        <title>Bradyrhizobium valentinum sp. nov., isolated from effective nodules of Lupinus mariae-josephae, a lupine endemic of basic-lime soils in Eastern Spain.</title>
        <authorList>
            <person name="Duran D."/>
            <person name="Rey L."/>
            <person name="Navarro A."/>
            <person name="Busquets A."/>
            <person name="Imperial J."/>
            <person name="Ruiz-Argueso T."/>
        </authorList>
    </citation>
    <scope>NUCLEOTIDE SEQUENCE [LARGE SCALE GENOMIC DNA]</scope>
    <source>
        <strain evidence="3 4">CCBAU 23086</strain>
    </source>
</reference>